<feature type="domain" description="Tyr recombinase" evidence="6">
    <location>
        <begin position="127"/>
        <end position="345"/>
    </location>
</feature>
<proteinExistence type="inferred from homology"/>
<dbReference type="InterPro" id="IPR004107">
    <property type="entry name" value="Integrase_SAM-like_N"/>
</dbReference>
<reference evidence="8 9" key="1">
    <citation type="submission" date="2019-04" db="EMBL/GenBank/DDBJ databases">
        <title>Streptomyces oryziradicis sp. nov., a novel actinomycete isolated from rhizosphere soil of rice (Oryza sativa L.).</title>
        <authorList>
            <person name="Li C."/>
        </authorList>
    </citation>
    <scope>NUCLEOTIDE SEQUENCE [LARGE SCALE GENOMIC DNA]</scope>
    <source>
        <strain evidence="8 9">NEAU-C40</strain>
    </source>
</reference>
<keyword evidence="9" id="KW-1185">Reference proteome</keyword>
<dbReference type="OrthoDB" id="1822491at2"/>
<dbReference type="PROSITE" id="PS51900">
    <property type="entry name" value="CB"/>
    <property type="match status" value="1"/>
</dbReference>
<evidence type="ECO:0000256" key="5">
    <source>
        <dbReference type="PROSITE-ProRule" id="PRU01248"/>
    </source>
</evidence>
<name>A0A4U0SU61_9ACTN</name>
<dbReference type="Gene3D" id="1.10.150.130">
    <property type="match status" value="1"/>
</dbReference>
<keyword evidence="2" id="KW-0229">DNA integration</keyword>
<dbReference type="GO" id="GO:0006310">
    <property type="term" value="P:DNA recombination"/>
    <property type="evidence" value="ECO:0007669"/>
    <property type="project" value="UniProtKB-KW"/>
</dbReference>
<dbReference type="AlphaFoldDB" id="A0A4U0SU61"/>
<evidence type="ECO:0000256" key="3">
    <source>
        <dbReference type="ARBA" id="ARBA00023125"/>
    </source>
</evidence>
<evidence type="ECO:0000256" key="2">
    <source>
        <dbReference type="ARBA" id="ARBA00022908"/>
    </source>
</evidence>
<evidence type="ECO:0000313" key="9">
    <source>
        <dbReference type="Proteomes" id="UP000305778"/>
    </source>
</evidence>
<sequence length="371" mass="40614">MRVAEVENDLKGGTYVDPSAGKVTLALYARQWLSTATAGPTTVERYEGVVRNHIEPHLGRRELRTLNKPSTIQAWVKQLQAVGLEASTISGIHDVLVGILDAAVEDGLVTRNPCRSSTVKLPKQTKRKIVPWTLERVHAVIAGLPERFRRGGKLAFGCGLRQGEVFGFAVEDIDFAGLEIHVNRQIRIVRNKMVFALPKGNRIRSVPMSPGVAKELKAQMKEFPPIAVVLPWGTPDGELRTYRLLFTDVKSKAYNRSVFNQGDWKRALVAAGVIPPRTSNSQYFAAAPDDGMHALRHAYASVLLDAGETIKALAEYLGHSDPGFTLRTYTHLMPGSAIRTRRAIDRAMFGPPQGTSEAEGSAMCPQCALAA</sequence>
<dbReference type="PROSITE" id="PS51898">
    <property type="entry name" value="TYR_RECOMBINASE"/>
    <property type="match status" value="1"/>
</dbReference>
<dbReference type="GO" id="GO:0003677">
    <property type="term" value="F:DNA binding"/>
    <property type="evidence" value="ECO:0007669"/>
    <property type="project" value="UniProtKB-UniRule"/>
</dbReference>
<keyword evidence="3 5" id="KW-0238">DNA-binding</keyword>
<dbReference type="InterPro" id="IPR011010">
    <property type="entry name" value="DNA_brk_join_enz"/>
</dbReference>
<dbReference type="Gene3D" id="1.10.443.10">
    <property type="entry name" value="Intergrase catalytic core"/>
    <property type="match status" value="1"/>
</dbReference>
<evidence type="ECO:0000259" key="6">
    <source>
        <dbReference type="PROSITE" id="PS51898"/>
    </source>
</evidence>
<comment type="similarity">
    <text evidence="1">Belongs to the 'phage' integrase family.</text>
</comment>
<dbReference type="InterPro" id="IPR044068">
    <property type="entry name" value="CB"/>
</dbReference>
<dbReference type="InterPro" id="IPR010998">
    <property type="entry name" value="Integrase_recombinase_N"/>
</dbReference>
<dbReference type="InterPro" id="IPR050090">
    <property type="entry name" value="Tyrosine_recombinase_XerCD"/>
</dbReference>
<accession>A0A4U0SU61</accession>
<evidence type="ECO:0000256" key="4">
    <source>
        <dbReference type="ARBA" id="ARBA00023172"/>
    </source>
</evidence>
<dbReference type="InterPro" id="IPR013762">
    <property type="entry name" value="Integrase-like_cat_sf"/>
</dbReference>
<evidence type="ECO:0000313" key="8">
    <source>
        <dbReference type="EMBL" id="TKA13088.1"/>
    </source>
</evidence>
<feature type="domain" description="Core-binding (CB)" evidence="7">
    <location>
        <begin position="23"/>
        <end position="104"/>
    </location>
</feature>
<dbReference type="EMBL" id="SUMC01000002">
    <property type="protein sequence ID" value="TKA13088.1"/>
    <property type="molecule type" value="Genomic_DNA"/>
</dbReference>
<dbReference type="PANTHER" id="PTHR30349">
    <property type="entry name" value="PHAGE INTEGRASE-RELATED"/>
    <property type="match status" value="1"/>
</dbReference>
<dbReference type="Pfam" id="PF00589">
    <property type="entry name" value="Phage_integrase"/>
    <property type="match status" value="1"/>
</dbReference>
<evidence type="ECO:0000256" key="1">
    <source>
        <dbReference type="ARBA" id="ARBA00008857"/>
    </source>
</evidence>
<dbReference type="RefSeq" id="WP_136721957.1">
    <property type="nucleotide sequence ID" value="NZ_SUMC01000002.1"/>
</dbReference>
<dbReference type="Proteomes" id="UP000305778">
    <property type="component" value="Unassembled WGS sequence"/>
</dbReference>
<dbReference type="PANTHER" id="PTHR30349:SF64">
    <property type="entry name" value="PROPHAGE INTEGRASE INTD-RELATED"/>
    <property type="match status" value="1"/>
</dbReference>
<protein>
    <submittedName>
        <fullName evidence="8">Site-specific integrase</fullName>
    </submittedName>
</protein>
<dbReference type="GO" id="GO:0015074">
    <property type="term" value="P:DNA integration"/>
    <property type="evidence" value="ECO:0007669"/>
    <property type="project" value="UniProtKB-KW"/>
</dbReference>
<evidence type="ECO:0000259" key="7">
    <source>
        <dbReference type="PROSITE" id="PS51900"/>
    </source>
</evidence>
<dbReference type="SUPFAM" id="SSF56349">
    <property type="entry name" value="DNA breaking-rejoining enzymes"/>
    <property type="match status" value="1"/>
</dbReference>
<dbReference type="CDD" id="cd01189">
    <property type="entry name" value="INT_ICEBs1_C_like"/>
    <property type="match status" value="1"/>
</dbReference>
<comment type="caution">
    <text evidence="8">The sequence shown here is derived from an EMBL/GenBank/DDBJ whole genome shotgun (WGS) entry which is preliminary data.</text>
</comment>
<organism evidence="8 9">
    <name type="scientific">Actinacidiphila oryziradicis</name>
    <dbReference type="NCBI Taxonomy" id="2571141"/>
    <lineage>
        <taxon>Bacteria</taxon>
        <taxon>Bacillati</taxon>
        <taxon>Actinomycetota</taxon>
        <taxon>Actinomycetes</taxon>
        <taxon>Kitasatosporales</taxon>
        <taxon>Streptomycetaceae</taxon>
        <taxon>Actinacidiphila</taxon>
    </lineage>
</organism>
<keyword evidence="4" id="KW-0233">DNA recombination</keyword>
<gene>
    <name evidence="8" type="ORF">FCI23_03650</name>
</gene>
<dbReference type="InterPro" id="IPR002104">
    <property type="entry name" value="Integrase_catalytic"/>
</dbReference>
<dbReference type="Pfam" id="PF14659">
    <property type="entry name" value="Phage_int_SAM_3"/>
    <property type="match status" value="1"/>
</dbReference>